<evidence type="ECO:0000313" key="2">
    <source>
        <dbReference type="Proteomes" id="UP000701853"/>
    </source>
</evidence>
<gene>
    <name evidence="1" type="ORF">CXB51_019980</name>
</gene>
<dbReference type="Proteomes" id="UP000701853">
    <property type="component" value="Chromosome 8"/>
</dbReference>
<organism evidence="1 2">
    <name type="scientific">Gossypium anomalum</name>
    <dbReference type="NCBI Taxonomy" id="47600"/>
    <lineage>
        <taxon>Eukaryota</taxon>
        <taxon>Viridiplantae</taxon>
        <taxon>Streptophyta</taxon>
        <taxon>Embryophyta</taxon>
        <taxon>Tracheophyta</taxon>
        <taxon>Spermatophyta</taxon>
        <taxon>Magnoliopsida</taxon>
        <taxon>eudicotyledons</taxon>
        <taxon>Gunneridae</taxon>
        <taxon>Pentapetalae</taxon>
        <taxon>rosids</taxon>
        <taxon>malvids</taxon>
        <taxon>Malvales</taxon>
        <taxon>Malvaceae</taxon>
        <taxon>Malvoideae</taxon>
        <taxon>Gossypium</taxon>
    </lineage>
</organism>
<name>A0A8J6CX35_9ROSI</name>
<keyword evidence="2" id="KW-1185">Reference proteome</keyword>
<proteinExistence type="predicted"/>
<protein>
    <submittedName>
        <fullName evidence="1">Uncharacterized protein</fullName>
    </submittedName>
</protein>
<comment type="caution">
    <text evidence="1">The sequence shown here is derived from an EMBL/GenBank/DDBJ whole genome shotgun (WGS) entry which is preliminary data.</text>
</comment>
<accession>A0A8J6CX35</accession>
<sequence length="112" mass="12906">MRRASVQWQQRARPAERLWELRCSGKQRMCGFRRSQRKAWCSGQQWDVECRDRRRSGVRAAMRAKDEFCCSRGGESEFDRNSPSSGLSRSSGGLLLMVQGSWMGFKLVVAEI</sequence>
<dbReference type="AlphaFoldDB" id="A0A8J6CX35"/>
<dbReference type="EMBL" id="JAHUZN010000008">
    <property type="protein sequence ID" value="KAG8486681.1"/>
    <property type="molecule type" value="Genomic_DNA"/>
</dbReference>
<evidence type="ECO:0000313" key="1">
    <source>
        <dbReference type="EMBL" id="KAG8486681.1"/>
    </source>
</evidence>
<reference evidence="1 2" key="1">
    <citation type="journal article" date="2021" name="bioRxiv">
        <title>The Gossypium anomalum genome as a resource for cotton improvement and evolutionary analysis of hybrid incompatibility.</title>
        <authorList>
            <person name="Grover C.E."/>
            <person name="Yuan D."/>
            <person name="Arick M.A."/>
            <person name="Miller E.R."/>
            <person name="Hu G."/>
            <person name="Peterson D.G."/>
            <person name="Wendel J.F."/>
            <person name="Udall J.A."/>
        </authorList>
    </citation>
    <scope>NUCLEOTIDE SEQUENCE [LARGE SCALE GENOMIC DNA]</scope>
    <source>
        <strain evidence="1">JFW-Udall</strain>
        <tissue evidence="1">Leaf</tissue>
    </source>
</reference>